<evidence type="ECO:0000313" key="6">
    <source>
        <dbReference type="EMBL" id="MEJ8858954.1"/>
    </source>
</evidence>
<protein>
    <submittedName>
        <fullName evidence="6">Isoprenylcysteine carboxylmethyltransferase family protein</fullName>
        <ecNumber evidence="6">2.1.1.100</ecNumber>
        <ecNumber evidence="6">2.1.1.334</ecNumber>
    </submittedName>
</protein>
<dbReference type="PANTHER" id="PTHR43847:SF1">
    <property type="entry name" value="BLL3993 PROTEIN"/>
    <property type="match status" value="1"/>
</dbReference>
<keyword evidence="3 5" id="KW-1133">Transmembrane helix</keyword>
<gene>
    <name evidence="6" type="ORF">WKW79_30595</name>
</gene>
<reference evidence="6 7" key="1">
    <citation type="submission" date="2024-03" db="EMBL/GenBank/DDBJ databases">
        <title>Novel species of the genus Variovorax.</title>
        <authorList>
            <person name="Liu Q."/>
            <person name="Xin Y.-H."/>
        </authorList>
    </citation>
    <scope>NUCLEOTIDE SEQUENCE [LARGE SCALE GENOMIC DNA]</scope>
    <source>
        <strain evidence="6 7">KACC 18901</strain>
    </source>
</reference>
<evidence type="ECO:0000256" key="5">
    <source>
        <dbReference type="SAM" id="Phobius"/>
    </source>
</evidence>
<dbReference type="EMBL" id="JBBKZS010000022">
    <property type="protein sequence ID" value="MEJ8858954.1"/>
    <property type="molecule type" value="Genomic_DNA"/>
</dbReference>
<evidence type="ECO:0000256" key="1">
    <source>
        <dbReference type="ARBA" id="ARBA00004127"/>
    </source>
</evidence>
<dbReference type="Proteomes" id="UP001367030">
    <property type="component" value="Unassembled WGS sequence"/>
</dbReference>
<sequence length="210" mass="23218">MFTQTTLAGPAPAPFLVRRRIAIWRVVLGGILMVLLLTESAAPPPWLMNAMVLVAIAFVSLALVGRLWCALYISGRKGTVLVKDGPYSMSRHPLYVCNFIGMVGLGALTGSLLVLTVLVAAFAILYPAVIRAEEQGMQERFPEYAVYARSTPAFFPQVALYRTPAEWTVNVRAYLRNARDSIWFPLMTAVIEGIRHAHSIDVLPELFDLI</sequence>
<evidence type="ECO:0000256" key="2">
    <source>
        <dbReference type="ARBA" id="ARBA00022692"/>
    </source>
</evidence>
<keyword evidence="6" id="KW-0489">Methyltransferase</keyword>
<feature type="transmembrane region" description="Helical" evidence="5">
    <location>
        <begin position="50"/>
        <end position="73"/>
    </location>
</feature>
<comment type="caution">
    <text evidence="6">The sequence shown here is derived from an EMBL/GenBank/DDBJ whole genome shotgun (WGS) entry which is preliminary data.</text>
</comment>
<dbReference type="InterPro" id="IPR007318">
    <property type="entry name" value="Phopholipid_MeTrfase"/>
</dbReference>
<dbReference type="EC" id="2.1.1.100" evidence="6"/>
<keyword evidence="7" id="KW-1185">Reference proteome</keyword>
<evidence type="ECO:0000256" key="4">
    <source>
        <dbReference type="ARBA" id="ARBA00023136"/>
    </source>
</evidence>
<dbReference type="RefSeq" id="WP_340339008.1">
    <property type="nucleotide sequence ID" value="NZ_JBBKZS010000022.1"/>
</dbReference>
<proteinExistence type="predicted"/>
<keyword evidence="4 5" id="KW-0472">Membrane</keyword>
<dbReference type="Pfam" id="PF04191">
    <property type="entry name" value="PEMT"/>
    <property type="match status" value="1"/>
</dbReference>
<comment type="subcellular location">
    <subcellularLocation>
        <location evidence="1">Endomembrane system</location>
        <topology evidence="1">Multi-pass membrane protein</topology>
    </subcellularLocation>
</comment>
<name>A0ABU8XH63_9BURK</name>
<dbReference type="EC" id="2.1.1.334" evidence="6"/>
<feature type="transmembrane region" description="Helical" evidence="5">
    <location>
        <begin position="94"/>
        <end position="126"/>
    </location>
</feature>
<evidence type="ECO:0000313" key="7">
    <source>
        <dbReference type="Proteomes" id="UP001367030"/>
    </source>
</evidence>
<keyword evidence="2 5" id="KW-0812">Transmembrane</keyword>
<keyword evidence="6" id="KW-0808">Transferase</keyword>
<organism evidence="6 7">
    <name type="scientific">Variovorax robiniae</name>
    <dbReference type="NCBI Taxonomy" id="1836199"/>
    <lineage>
        <taxon>Bacteria</taxon>
        <taxon>Pseudomonadati</taxon>
        <taxon>Pseudomonadota</taxon>
        <taxon>Betaproteobacteria</taxon>
        <taxon>Burkholderiales</taxon>
        <taxon>Comamonadaceae</taxon>
        <taxon>Variovorax</taxon>
    </lineage>
</organism>
<accession>A0ABU8XH63</accession>
<dbReference type="GO" id="GO:0032259">
    <property type="term" value="P:methylation"/>
    <property type="evidence" value="ECO:0007669"/>
    <property type="project" value="UniProtKB-KW"/>
</dbReference>
<dbReference type="InterPro" id="IPR052527">
    <property type="entry name" value="Metal_cation-efflux_comp"/>
</dbReference>
<dbReference type="GO" id="GO:0004671">
    <property type="term" value="F:protein C-terminal S-isoprenylcysteine carboxyl O-methyltransferase activity"/>
    <property type="evidence" value="ECO:0007669"/>
    <property type="project" value="UniProtKB-EC"/>
</dbReference>
<feature type="transmembrane region" description="Helical" evidence="5">
    <location>
        <begin position="21"/>
        <end position="38"/>
    </location>
</feature>
<evidence type="ECO:0000256" key="3">
    <source>
        <dbReference type="ARBA" id="ARBA00022989"/>
    </source>
</evidence>
<dbReference type="PANTHER" id="PTHR43847">
    <property type="entry name" value="BLL3993 PROTEIN"/>
    <property type="match status" value="1"/>
</dbReference>
<dbReference type="Gene3D" id="1.20.120.1630">
    <property type="match status" value="1"/>
</dbReference>